<dbReference type="RefSeq" id="WP_201246117.1">
    <property type="nucleotide sequence ID" value="NZ_NHSF01000062.1"/>
</dbReference>
<name>A0AAJ0UGY3_HALSE</name>
<dbReference type="EMBL" id="NHSF01000062">
    <property type="protein sequence ID" value="MBK5931279.1"/>
    <property type="molecule type" value="Genomic_DNA"/>
</dbReference>
<reference evidence="1" key="1">
    <citation type="submission" date="2017-05" db="EMBL/GenBank/DDBJ databases">
        <authorList>
            <person name="Imhoff J.F."/>
            <person name="Rahn T."/>
            <person name="Kuenzel S."/>
            <person name="Neulinger S.C."/>
        </authorList>
    </citation>
    <scope>NUCLEOTIDE SEQUENCE</scope>
    <source>
        <strain evidence="1">DSM 4395</strain>
    </source>
</reference>
<dbReference type="InterPro" id="IPR029044">
    <property type="entry name" value="Nucleotide-diphossugar_trans"/>
</dbReference>
<keyword evidence="2" id="KW-1185">Reference proteome</keyword>
<dbReference type="Gene3D" id="3.90.550.10">
    <property type="entry name" value="Spore Coat Polysaccharide Biosynthesis Protein SpsA, Chain A"/>
    <property type="match status" value="1"/>
</dbReference>
<gene>
    <name evidence="1" type="ORF">CCR82_12310</name>
</gene>
<proteinExistence type="predicted"/>
<accession>A0AAJ0UGY3</accession>
<protein>
    <submittedName>
        <fullName evidence="1">Uncharacterized protein</fullName>
    </submittedName>
</protein>
<dbReference type="Proteomes" id="UP001296967">
    <property type="component" value="Unassembled WGS sequence"/>
</dbReference>
<reference evidence="1" key="2">
    <citation type="journal article" date="2020" name="Microorganisms">
        <title>Osmotic Adaptation and Compatible Solute Biosynthesis of Phototrophic Bacteria as Revealed from Genome Analyses.</title>
        <authorList>
            <person name="Imhoff J.F."/>
            <person name="Rahn T."/>
            <person name="Kunzel S."/>
            <person name="Keller A."/>
            <person name="Neulinger S.C."/>
        </authorList>
    </citation>
    <scope>NUCLEOTIDE SEQUENCE</scope>
    <source>
        <strain evidence="1">DSM 4395</strain>
    </source>
</reference>
<dbReference type="AlphaFoldDB" id="A0AAJ0UGY3"/>
<organism evidence="1 2">
    <name type="scientific">Halochromatium salexigens</name>
    <name type="common">Chromatium salexigens</name>
    <dbReference type="NCBI Taxonomy" id="49447"/>
    <lineage>
        <taxon>Bacteria</taxon>
        <taxon>Pseudomonadati</taxon>
        <taxon>Pseudomonadota</taxon>
        <taxon>Gammaproteobacteria</taxon>
        <taxon>Chromatiales</taxon>
        <taxon>Chromatiaceae</taxon>
        <taxon>Halochromatium</taxon>
    </lineage>
</organism>
<evidence type="ECO:0000313" key="1">
    <source>
        <dbReference type="EMBL" id="MBK5931279.1"/>
    </source>
</evidence>
<sequence length="101" mass="10947">MLTTAADSVVSVTEEIEPMFAHGRSGLELLNPGRFQPLVYERERLFRVNGAVLGVWTEVLHTGSLFGESVASVEMSKEDSQQVKGRDDWAALLARLSAAGG</sequence>
<comment type="caution">
    <text evidence="1">The sequence shown here is derived from an EMBL/GenBank/DDBJ whole genome shotgun (WGS) entry which is preliminary data.</text>
</comment>
<evidence type="ECO:0000313" key="2">
    <source>
        <dbReference type="Proteomes" id="UP001296967"/>
    </source>
</evidence>